<sequence>MTTRPPDLTDRPRLEHARNRARKRGLALFLHEEARTEVEDRLMMVNKAFTDVAIVTGFPEAWRESFPNAVIVPDEDHLALAQGQFDLVIHALSLHWANDPVGQLVQARRALRPDGLLIAACFGGQTLHELRSTLAETEVAISGGLSPRVVPMGEIRDLGGLLQRAGFALPVADLSPRNVSYASLFDLMRDLRAMGETNALAARLRRATPRALFAQAAALYQSRFPAPSNPARIAATFDLVFLTAWAPDESQQKPLRPGSAQARLADALGTRELTLPKSDPNTRQTP</sequence>
<keyword evidence="6" id="KW-1185">Reference proteome</keyword>
<keyword evidence="1 5" id="KW-0489">Methyltransferase</keyword>
<evidence type="ECO:0000259" key="4">
    <source>
        <dbReference type="Pfam" id="PF08241"/>
    </source>
</evidence>
<dbReference type="PANTHER" id="PTHR13090">
    <property type="entry name" value="ARGININE-HYDROXYLASE NDUFAF5, MITOCHONDRIAL"/>
    <property type="match status" value="1"/>
</dbReference>
<proteinExistence type="predicted"/>
<evidence type="ECO:0000256" key="1">
    <source>
        <dbReference type="ARBA" id="ARBA00022603"/>
    </source>
</evidence>
<dbReference type="InterPro" id="IPR050602">
    <property type="entry name" value="Malonyl-ACP_OMT"/>
</dbReference>
<feature type="region of interest" description="Disordered" evidence="3">
    <location>
        <begin position="250"/>
        <end position="286"/>
    </location>
</feature>
<accession>A0A1Y5R7P7</accession>
<dbReference type="RefSeq" id="WP_085834847.1">
    <property type="nucleotide sequence ID" value="NZ_FWFS01000001.1"/>
</dbReference>
<reference evidence="5 6" key="1">
    <citation type="submission" date="2017-03" db="EMBL/GenBank/DDBJ databases">
        <authorList>
            <person name="Afonso C.L."/>
            <person name="Miller P.J."/>
            <person name="Scott M.A."/>
            <person name="Spackman E."/>
            <person name="Goraichik I."/>
            <person name="Dimitrov K.M."/>
            <person name="Suarez D.L."/>
            <person name="Swayne D.E."/>
        </authorList>
    </citation>
    <scope>NUCLEOTIDE SEQUENCE [LARGE SCALE GENOMIC DNA]</scope>
    <source>
        <strain evidence="5 6">CECT 8620</strain>
    </source>
</reference>
<dbReference type="PANTHER" id="PTHR13090:SF1">
    <property type="entry name" value="ARGININE-HYDROXYLASE NDUFAF5, MITOCHONDRIAL"/>
    <property type="match status" value="1"/>
</dbReference>
<dbReference type="EMBL" id="FWFS01000001">
    <property type="protein sequence ID" value="SLN11044.1"/>
    <property type="molecule type" value="Genomic_DNA"/>
</dbReference>
<protein>
    <submittedName>
        <fullName evidence="5">Methyltransferase domain protein</fullName>
    </submittedName>
</protein>
<dbReference type="SUPFAM" id="SSF53335">
    <property type="entry name" value="S-adenosyl-L-methionine-dependent methyltransferases"/>
    <property type="match status" value="1"/>
</dbReference>
<evidence type="ECO:0000313" key="6">
    <source>
        <dbReference type="Proteomes" id="UP000193862"/>
    </source>
</evidence>
<name>A0A1Y5R7P7_9RHOB</name>
<dbReference type="Gene3D" id="3.40.50.150">
    <property type="entry name" value="Vaccinia Virus protein VP39"/>
    <property type="match status" value="1"/>
</dbReference>
<evidence type="ECO:0000313" key="5">
    <source>
        <dbReference type="EMBL" id="SLN11044.1"/>
    </source>
</evidence>
<dbReference type="InterPro" id="IPR029063">
    <property type="entry name" value="SAM-dependent_MTases_sf"/>
</dbReference>
<dbReference type="InterPro" id="IPR013216">
    <property type="entry name" value="Methyltransf_11"/>
</dbReference>
<dbReference type="AlphaFoldDB" id="A0A1Y5R7P7"/>
<evidence type="ECO:0000256" key="3">
    <source>
        <dbReference type="SAM" id="MobiDB-lite"/>
    </source>
</evidence>
<feature type="domain" description="Methyltransferase type 11" evidence="4">
    <location>
        <begin position="60"/>
        <end position="118"/>
    </location>
</feature>
<dbReference type="GO" id="GO:0032259">
    <property type="term" value="P:methylation"/>
    <property type="evidence" value="ECO:0007669"/>
    <property type="project" value="UniProtKB-KW"/>
</dbReference>
<evidence type="ECO:0000256" key="2">
    <source>
        <dbReference type="ARBA" id="ARBA00022679"/>
    </source>
</evidence>
<dbReference type="Pfam" id="PF08241">
    <property type="entry name" value="Methyltransf_11"/>
    <property type="match status" value="1"/>
</dbReference>
<gene>
    <name evidence="5" type="ORF">AQS8620_00081</name>
</gene>
<keyword evidence="2 5" id="KW-0808">Transferase</keyword>
<dbReference type="GO" id="GO:0008757">
    <property type="term" value="F:S-adenosylmethionine-dependent methyltransferase activity"/>
    <property type="evidence" value="ECO:0007669"/>
    <property type="project" value="InterPro"/>
</dbReference>
<organism evidence="5 6">
    <name type="scientific">Aquimixticola soesokkakensis</name>
    <dbReference type="NCBI Taxonomy" id="1519096"/>
    <lineage>
        <taxon>Bacteria</taxon>
        <taxon>Pseudomonadati</taxon>
        <taxon>Pseudomonadota</taxon>
        <taxon>Alphaproteobacteria</taxon>
        <taxon>Rhodobacterales</taxon>
        <taxon>Paracoccaceae</taxon>
        <taxon>Aquimixticola</taxon>
    </lineage>
</organism>
<dbReference type="Proteomes" id="UP000193862">
    <property type="component" value="Unassembled WGS sequence"/>
</dbReference>
<dbReference type="OrthoDB" id="9793723at2"/>